<evidence type="ECO:0000313" key="17">
    <source>
        <dbReference type="EMBL" id="PWA83798.1"/>
    </source>
</evidence>
<dbReference type="InterPro" id="IPR000571">
    <property type="entry name" value="Znf_CCCH"/>
</dbReference>
<dbReference type="STRING" id="35608.A0A2U1PDH9"/>
<evidence type="ECO:0000256" key="11">
    <source>
        <dbReference type="ARBA" id="ARBA00023136"/>
    </source>
</evidence>
<gene>
    <name evidence="17" type="ORF">CTI12_AA162570</name>
</gene>
<feature type="transmembrane region" description="Helical" evidence="14">
    <location>
        <begin position="586"/>
        <end position="603"/>
    </location>
</feature>
<feature type="region of interest" description="Disordered" evidence="13">
    <location>
        <begin position="146"/>
        <end position="166"/>
    </location>
</feature>
<dbReference type="PANTHER" id="PTHR19957">
    <property type="entry name" value="SYNTAXIN"/>
    <property type="match status" value="1"/>
</dbReference>
<evidence type="ECO:0000256" key="3">
    <source>
        <dbReference type="ARBA" id="ARBA00022448"/>
    </source>
</evidence>
<keyword evidence="5 12" id="KW-0479">Metal-binding</keyword>
<dbReference type="SUPFAM" id="SSF58038">
    <property type="entry name" value="SNARE fusion complex"/>
    <property type="match status" value="1"/>
</dbReference>
<dbReference type="AlphaFoldDB" id="A0A2U1PDH9"/>
<dbReference type="GO" id="GO:0006886">
    <property type="term" value="P:intracellular protein transport"/>
    <property type="evidence" value="ECO:0007669"/>
    <property type="project" value="TreeGrafter"/>
</dbReference>
<proteinExistence type="inferred from homology"/>
<evidence type="ECO:0000256" key="13">
    <source>
        <dbReference type="SAM" id="MobiDB-lite"/>
    </source>
</evidence>
<evidence type="ECO:0000256" key="6">
    <source>
        <dbReference type="ARBA" id="ARBA00022771"/>
    </source>
</evidence>
<evidence type="ECO:0000256" key="12">
    <source>
        <dbReference type="PROSITE-ProRule" id="PRU00723"/>
    </source>
</evidence>
<evidence type="ECO:0000313" key="18">
    <source>
        <dbReference type="Proteomes" id="UP000245207"/>
    </source>
</evidence>
<dbReference type="OrthoDB" id="29755at2759"/>
<dbReference type="SUPFAM" id="SSF90229">
    <property type="entry name" value="CCCH zinc finger"/>
    <property type="match status" value="1"/>
</dbReference>
<keyword evidence="8" id="KW-0653">Protein transport</keyword>
<evidence type="ECO:0000259" key="16">
    <source>
        <dbReference type="PROSITE" id="PS50192"/>
    </source>
</evidence>
<dbReference type="CDD" id="cd15841">
    <property type="entry name" value="SNARE_Qc"/>
    <property type="match status" value="1"/>
</dbReference>
<evidence type="ECO:0000256" key="1">
    <source>
        <dbReference type="ARBA" id="ARBA00004211"/>
    </source>
</evidence>
<keyword evidence="4 14" id="KW-0812">Transmembrane</keyword>
<name>A0A2U1PDH9_ARTAN</name>
<dbReference type="GO" id="GO:0031201">
    <property type="term" value="C:SNARE complex"/>
    <property type="evidence" value="ECO:0007669"/>
    <property type="project" value="TreeGrafter"/>
</dbReference>
<keyword evidence="11 14" id="KW-0472">Membrane</keyword>
<dbReference type="PROSITE" id="PS50103">
    <property type="entry name" value="ZF_C3H1"/>
    <property type="match status" value="1"/>
</dbReference>
<protein>
    <submittedName>
        <fullName evidence="17">Syntaxin-71</fullName>
    </submittedName>
</protein>
<evidence type="ECO:0000256" key="10">
    <source>
        <dbReference type="ARBA" id="ARBA00023054"/>
    </source>
</evidence>
<dbReference type="FunFam" id="1.20.5.110:FF:000006">
    <property type="entry name" value="Syntaxin 6"/>
    <property type="match status" value="1"/>
</dbReference>
<feature type="domain" description="C3H1-type" evidence="15">
    <location>
        <begin position="165"/>
        <end position="192"/>
    </location>
</feature>
<dbReference type="GO" id="GO:0048278">
    <property type="term" value="P:vesicle docking"/>
    <property type="evidence" value="ECO:0007669"/>
    <property type="project" value="TreeGrafter"/>
</dbReference>
<dbReference type="InterPro" id="IPR045242">
    <property type="entry name" value="Syntaxin"/>
</dbReference>
<dbReference type="Proteomes" id="UP000245207">
    <property type="component" value="Unassembled WGS sequence"/>
</dbReference>
<dbReference type="PROSITE" id="PS50192">
    <property type="entry name" value="T_SNARE"/>
    <property type="match status" value="1"/>
</dbReference>
<evidence type="ECO:0000256" key="8">
    <source>
        <dbReference type="ARBA" id="ARBA00022927"/>
    </source>
</evidence>
<dbReference type="Pfam" id="PF00642">
    <property type="entry name" value="zf-CCCH"/>
    <property type="match status" value="1"/>
</dbReference>
<keyword evidence="3" id="KW-0813">Transport</keyword>
<evidence type="ECO:0000256" key="7">
    <source>
        <dbReference type="ARBA" id="ARBA00022833"/>
    </source>
</evidence>
<comment type="similarity">
    <text evidence="2">Belongs to the syntaxin family.</text>
</comment>
<reference evidence="17 18" key="1">
    <citation type="journal article" date="2018" name="Mol. Plant">
        <title>The genome of Artemisia annua provides insight into the evolution of Asteraceae family and artemisinin biosynthesis.</title>
        <authorList>
            <person name="Shen Q."/>
            <person name="Zhang L."/>
            <person name="Liao Z."/>
            <person name="Wang S."/>
            <person name="Yan T."/>
            <person name="Shi P."/>
            <person name="Liu M."/>
            <person name="Fu X."/>
            <person name="Pan Q."/>
            <person name="Wang Y."/>
            <person name="Lv Z."/>
            <person name="Lu X."/>
            <person name="Zhang F."/>
            <person name="Jiang W."/>
            <person name="Ma Y."/>
            <person name="Chen M."/>
            <person name="Hao X."/>
            <person name="Li L."/>
            <person name="Tang Y."/>
            <person name="Lv G."/>
            <person name="Zhou Y."/>
            <person name="Sun X."/>
            <person name="Brodelius P.E."/>
            <person name="Rose J.K.C."/>
            <person name="Tang K."/>
        </authorList>
    </citation>
    <scope>NUCLEOTIDE SEQUENCE [LARGE SCALE GENOMIC DNA]</scope>
    <source>
        <strain evidence="18">cv. Huhao1</strain>
        <tissue evidence="17">Leaf</tissue>
    </source>
</reference>
<sequence length="604" mass="67732">MTNSTPPPPSTLTLVEKLYAVHNINNLVPVKLDLDELNYSSWCYFFIIHCQNFGVLTHIQGTAATTSTTPPPTDEWETADSIVKSWIFLTLSPTLQRRLIKTNPKTAKPYGTKSEAIFQEKQDAHRTMLSKVILIHLPQVLLTETTASRTQASRNNRDHDPRNTNVRTDVCRNFGRGYCRWGDTCRFIHDASRATNTQTPPGNPRQHNGHHVNHTPGSQPLVPSGLASAALNFQNQQQLLALLQAQNTLLAQCGILAPSAQHQFLPASSLGSRPMVPPGFQSVQHQPTNGFSPQQQALYSSTVQPSTPKSMPPGQETRNILHFGEIKHVYDLVVVYMGVSDLITRVDAICKKYEKYDIDKLKDANNNINTKDAFASLYTAIESDLDQVIEKSEVAAAEKNRAFAVALNAEIRRSKARLLEELPKLQHLAFKKVKGLSKDELEARNELVSALKERIEVVPDGATRKPQPTHGLESSSSNRKIKFGSTLDGTFDNTYYQQTDETNKFREEYEMRRLQQDEGLEVIAQGLGTLKNMAKDMQEEVDRQMPLMDEIDDKVDRATSDLKNTNVRLKDTVTKLRSSRNVCCDIILLCLILGIAAYLYNILK</sequence>
<evidence type="ECO:0000256" key="4">
    <source>
        <dbReference type="ARBA" id="ARBA00022692"/>
    </source>
</evidence>
<feature type="region of interest" description="Disordered" evidence="13">
    <location>
        <begin position="193"/>
        <end position="221"/>
    </location>
</feature>
<dbReference type="SMART" id="SM00397">
    <property type="entry name" value="t_SNARE"/>
    <property type="match status" value="1"/>
</dbReference>
<keyword evidence="9 14" id="KW-1133">Transmembrane helix</keyword>
<evidence type="ECO:0000256" key="2">
    <source>
        <dbReference type="ARBA" id="ARBA00009063"/>
    </source>
</evidence>
<dbReference type="Gene3D" id="1.20.5.110">
    <property type="match status" value="1"/>
</dbReference>
<dbReference type="PANTHER" id="PTHR19957:SF264">
    <property type="entry name" value="SYNTAXIN-73"/>
    <property type="match status" value="1"/>
</dbReference>
<accession>A0A2U1PDH9</accession>
<dbReference type="GO" id="GO:0005484">
    <property type="term" value="F:SNAP receptor activity"/>
    <property type="evidence" value="ECO:0007669"/>
    <property type="project" value="TreeGrafter"/>
</dbReference>
<comment type="subcellular location">
    <subcellularLocation>
        <location evidence="1">Membrane</location>
        <topology evidence="1">Single-pass type IV membrane protein</topology>
    </subcellularLocation>
</comment>
<feature type="compositionally biased region" description="Polar residues" evidence="13">
    <location>
        <begin position="281"/>
        <end position="309"/>
    </location>
</feature>
<evidence type="ECO:0000256" key="14">
    <source>
        <dbReference type="SAM" id="Phobius"/>
    </source>
</evidence>
<dbReference type="Gene3D" id="4.10.1000.10">
    <property type="entry name" value="Zinc finger, CCCH-type"/>
    <property type="match status" value="1"/>
</dbReference>
<dbReference type="GO" id="GO:0008270">
    <property type="term" value="F:zinc ion binding"/>
    <property type="evidence" value="ECO:0007669"/>
    <property type="project" value="UniProtKB-KW"/>
</dbReference>
<feature type="zinc finger region" description="C3H1-type" evidence="12">
    <location>
        <begin position="165"/>
        <end position="192"/>
    </location>
</feature>
<evidence type="ECO:0000256" key="5">
    <source>
        <dbReference type="ARBA" id="ARBA00022723"/>
    </source>
</evidence>
<keyword evidence="7 12" id="KW-0862">Zinc</keyword>
<keyword evidence="10" id="KW-0175">Coiled coil</keyword>
<comment type="caution">
    <text evidence="17">The sequence shown here is derived from an EMBL/GenBank/DDBJ whole genome shotgun (WGS) entry which is preliminary data.</text>
</comment>
<organism evidence="17 18">
    <name type="scientific">Artemisia annua</name>
    <name type="common">Sweet wormwood</name>
    <dbReference type="NCBI Taxonomy" id="35608"/>
    <lineage>
        <taxon>Eukaryota</taxon>
        <taxon>Viridiplantae</taxon>
        <taxon>Streptophyta</taxon>
        <taxon>Embryophyta</taxon>
        <taxon>Tracheophyta</taxon>
        <taxon>Spermatophyta</taxon>
        <taxon>Magnoliopsida</taxon>
        <taxon>eudicotyledons</taxon>
        <taxon>Gunneridae</taxon>
        <taxon>Pentapetalae</taxon>
        <taxon>asterids</taxon>
        <taxon>campanulids</taxon>
        <taxon>Asterales</taxon>
        <taxon>Asteraceae</taxon>
        <taxon>Asteroideae</taxon>
        <taxon>Anthemideae</taxon>
        <taxon>Artemisiinae</taxon>
        <taxon>Artemisia</taxon>
    </lineage>
</organism>
<dbReference type="GO" id="GO:0012505">
    <property type="term" value="C:endomembrane system"/>
    <property type="evidence" value="ECO:0007669"/>
    <property type="project" value="TreeGrafter"/>
</dbReference>
<dbReference type="SMART" id="SM00356">
    <property type="entry name" value="ZnF_C3H1"/>
    <property type="match status" value="1"/>
</dbReference>
<keyword evidence="6 12" id="KW-0863">Zinc-finger</keyword>
<dbReference type="EMBL" id="PKPP01001303">
    <property type="protein sequence ID" value="PWA83798.1"/>
    <property type="molecule type" value="Genomic_DNA"/>
</dbReference>
<dbReference type="GO" id="GO:0006906">
    <property type="term" value="P:vesicle fusion"/>
    <property type="evidence" value="ECO:0007669"/>
    <property type="project" value="TreeGrafter"/>
</dbReference>
<evidence type="ECO:0000256" key="9">
    <source>
        <dbReference type="ARBA" id="ARBA00022989"/>
    </source>
</evidence>
<dbReference type="InterPro" id="IPR036855">
    <property type="entry name" value="Znf_CCCH_sf"/>
</dbReference>
<feature type="region of interest" description="Disordered" evidence="13">
    <location>
        <begin position="275"/>
        <end position="316"/>
    </location>
</feature>
<feature type="domain" description="T-SNARE coiled-coil homology" evidence="16">
    <location>
        <begin position="510"/>
        <end position="572"/>
    </location>
</feature>
<evidence type="ECO:0000259" key="15">
    <source>
        <dbReference type="PROSITE" id="PS50103"/>
    </source>
</evidence>
<dbReference type="InterPro" id="IPR000727">
    <property type="entry name" value="T_SNARE_dom"/>
</dbReference>
<dbReference type="Pfam" id="PF05739">
    <property type="entry name" value="SNARE"/>
    <property type="match status" value="1"/>
</dbReference>
<keyword evidence="18" id="KW-1185">Reference proteome</keyword>
<dbReference type="GO" id="GO:0000149">
    <property type="term" value="F:SNARE binding"/>
    <property type="evidence" value="ECO:0007669"/>
    <property type="project" value="TreeGrafter"/>
</dbReference>